<dbReference type="Pfam" id="PF00990">
    <property type="entry name" value="GGDEF"/>
    <property type="match status" value="1"/>
</dbReference>
<dbReference type="Gene3D" id="3.30.70.270">
    <property type="match status" value="1"/>
</dbReference>
<dbReference type="InterPro" id="IPR000160">
    <property type="entry name" value="GGDEF_dom"/>
</dbReference>
<dbReference type="InterPro" id="IPR052155">
    <property type="entry name" value="Biofilm_reg_signaling"/>
</dbReference>
<dbReference type="PROSITE" id="PS50887">
    <property type="entry name" value="GGDEF"/>
    <property type="match status" value="1"/>
</dbReference>
<dbReference type="PANTHER" id="PTHR44757">
    <property type="entry name" value="DIGUANYLATE CYCLASE DGCP"/>
    <property type="match status" value="1"/>
</dbReference>
<dbReference type="PANTHER" id="PTHR44757:SF2">
    <property type="entry name" value="BIOFILM ARCHITECTURE MAINTENANCE PROTEIN MBAA"/>
    <property type="match status" value="1"/>
</dbReference>
<dbReference type="STRING" id="1121387.GCA_000429885_02086"/>
<feature type="transmembrane region" description="Helical" evidence="1">
    <location>
        <begin position="69"/>
        <end position="90"/>
    </location>
</feature>
<protein>
    <submittedName>
        <fullName evidence="4">Bacteriophytochrome cph2</fullName>
    </submittedName>
</protein>
<dbReference type="InterPro" id="IPR029787">
    <property type="entry name" value="Nucleotide_cyclase"/>
</dbReference>
<feature type="transmembrane region" description="Helical" evidence="1">
    <location>
        <begin position="127"/>
        <end position="150"/>
    </location>
</feature>
<dbReference type="InterPro" id="IPR043128">
    <property type="entry name" value="Rev_trsase/Diguanyl_cyclase"/>
</dbReference>
<accession>A0A239VGG9</accession>
<evidence type="ECO:0000313" key="4">
    <source>
        <dbReference type="EMBL" id="SNV21421.1"/>
    </source>
</evidence>
<dbReference type="SUPFAM" id="SSF55073">
    <property type="entry name" value="Nucleotide cyclase"/>
    <property type="match status" value="1"/>
</dbReference>
<evidence type="ECO:0000259" key="3">
    <source>
        <dbReference type="PROSITE" id="PS50887"/>
    </source>
</evidence>
<dbReference type="InterPro" id="IPR001633">
    <property type="entry name" value="EAL_dom"/>
</dbReference>
<dbReference type="SMART" id="SM00052">
    <property type="entry name" value="EAL"/>
    <property type="match status" value="1"/>
</dbReference>
<evidence type="ECO:0000313" key="5">
    <source>
        <dbReference type="Proteomes" id="UP000242637"/>
    </source>
</evidence>
<evidence type="ECO:0000256" key="1">
    <source>
        <dbReference type="SAM" id="Phobius"/>
    </source>
</evidence>
<dbReference type="NCBIfam" id="TIGR00254">
    <property type="entry name" value="GGDEF"/>
    <property type="match status" value="1"/>
</dbReference>
<feature type="transmembrane region" description="Helical" evidence="1">
    <location>
        <begin position="16"/>
        <end position="33"/>
    </location>
</feature>
<dbReference type="RefSeq" id="WP_051277769.1">
    <property type="nucleotide sequence ID" value="NZ_LT906453.1"/>
</dbReference>
<dbReference type="OrthoDB" id="23692at2"/>
<gene>
    <name evidence="4" type="primary">cph2_2</name>
    <name evidence="4" type="ORF">SAMEA4475696_01224</name>
</gene>
<dbReference type="SMART" id="SM00267">
    <property type="entry name" value="GGDEF"/>
    <property type="match status" value="1"/>
</dbReference>
<feature type="domain" description="EAL" evidence="2">
    <location>
        <begin position="493"/>
        <end position="749"/>
    </location>
</feature>
<keyword evidence="1" id="KW-1133">Transmembrane helix</keyword>
<keyword evidence="1" id="KW-0812">Transmembrane</keyword>
<name>A0A239VGG9_9MICO</name>
<reference evidence="4 5" key="1">
    <citation type="submission" date="2017-06" db="EMBL/GenBank/DDBJ databases">
        <authorList>
            <consortium name="Pathogen Informatics"/>
        </authorList>
    </citation>
    <scope>NUCLEOTIDE SEQUENCE [LARGE SCALE GENOMIC DNA]</scope>
    <source>
        <strain evidence="4 5">NCTC13039</strain>
    </source>
</reference>
<dbReference type="PROSITE" id="PS50883">
    <property type="entry name" value="EAL"/>
    <property type="match status" value="1"/>
</dbReference>
<dbReference type="InterPro" id="IPR035919">
    <property type="entry name" value="EAL_sf"/>
</dbReference>
<feature type="domain" description="GGDEF" evidence="3">
    <location>
        <begin position="351"/>
        <end position="484"/>
    </location>
</feature>
<dbReference type="Gene3D" id="3.20.20.450">
    <property type="entry name" value="EAL domain"/>
    <property type="match status" value="1"/>
</dbReference>
<dbReference type="GeneID" id="63459454"/>
<evidence type="ECO:0000259" key="2">
    <source>
        <dbReference type="PROSITE" id="PS50883"/>
    </source>
</evidence>
<feature type="transmembrane region" description="Helical" evidence="1">
    <location>
        <begin position="97"/>
        <end position="115"/>
    </location>
</feature>
<dbReference type="CDD" id="cd01949">
    <property type="entry name" value="GGDEF"/>
    <property type="match status" value="1"/>
</dbReference>
<organism evidence="4 5">
    <name type="scientific">Dermatophilus congolensis</name>
    <dbReference type="NCBI Taxonomy" id="1863"/>
    <lineage>
        <taxon>Bacteria</taxon>
        <taxon>Bacillati</taxon>
        <taxon>Actinomycetota</taxon>
        <taxon>Actinomycetes</taxon>
        <taxon>Micrococcales</taxon>
        <taxon>Dermatophilaceae</taxon>
        <taxon>Dermatophilus</taxon>
    </lineage>
</organism>
<dbReference type="EMBL" id="LT906453">
    <property type="protein sequence ID" value="SNV21421.1"/>
    <property type="molecule type" value="Genomic_DNA"/>
</dbReference>
<dbReference type="CDD" id="cd01948">
    <property type="entry name" value="EAL"/>
    <property type="match status" value="1"/>
</dbReference>
<keyword evidence="5" id="KW-1185">Reference proteome</keyword>
<sequence>MKTPTPPHTNPTPRPLTIAIALGATTLITLTYLRHPTFMTTPLGIAQCATLAITTLSPLRRKPHTPTHWATFIAGTTTLILATLFDTIAAQSIPHPFTETLHLTGYLLITLFFFTNHTRNNPHPHPIINLDTAAAAIATLLILWSIPLALPHRPPAINTLQWTIHPTLDALLCAYFATHANHPNQHTPTAHWLTATFGILLASDTIKAATQLTNQPIPTWSNAATFIATTTLALAFTHPDILTITHPHTTYTHRTPNRGINAAFYLSAIPGVASLAIHSNNTPDQILRTSLVTALLILLFIRFLRAMTKLSATEADSRHRATHDPLTGLLNRSGLLHACTNALRRNRINGHHTLMLFIDCDHFKYVNDTWGHSAGDVVLTTIAHRLRTTHPNDITARNGGDEFILITPIPHPEHAKTIAHTTLHTFDTPIEIAPGVLHNITPSIGVATATPTENITPEELTARADIALYSAKQRGRARYAIFDDDLGTKARTRTLTLAALRQAVTTNAITVHFQPLMTGPNFTTILGWEALARWNDPTLGPIAPDIFIPLAEEIGLIEPLGAHVLRTACRELHTLRTLPGYEHTIVSVNVSVIQLRRPDFVEKVLTTLHETNLPPTALTLEVTESIPLIEGSIAHKTLVQLRAAGVAVSIDDFGTGYSSVTALLQTPADTVKIDRSLTARLDTTDDGIAQVSAAIEVVTSLGIPSVTAEGVETAEQAHILTSLGCHHAQGWYFGRAEPPSNLIARHTHA</sequence>
<keyword evidence="1" id="KW-0472">Membrane</keyword>
<dbReference type="Pfam" id="PF00563">
    <property type="entry name" value="EAL"/>
    <property type="match status" value="1"/>
</dbReference>
<dbReference type="Proteomes" id="UP000242637">
    <property type="component" value="Chromosome 1"/>
</dbReference>
<dbReference type="KEGG" id="dco:SAMEA4475696_1224"/>
<dbReference type="SUPFAM" id="SSF141868">
    <property type="entry name" value="EAL domain-like"/>
    <property type="match status" value="1"/>
</dbReference>
<proteinExistence type="predicted"/>
<dbReference type="AlphaFoldDB" id="A0A239VGG9"/>